<dbReference type="Proteomes" id="UP000494040">
    <property type="component" value="Unassembled WGS sequence"/>
</dbReference>
<dbReference type="InterPro" id="IPR000742">
    <property type="entry name" value="EGF"/>
</dbReference>
<feature type="domain" description="EGF-like" evidence="3">
    <location>
        <begin position="86"/>
        <end position="130"/>
    </location>
</feature>
<dbReference type="OMA" id="YRFLARF"/>
<evidence type="ECO:0000259" key="3">
    <source>
        <dbReference type="PROSITE" id="PS50026"/>
    </source>
</evidence>
<dbReference type="GO" id="GO:0007173">
    <property type="term" value="P:epidermal growth factor receptor signaling pathway"/>
    <property type="evidence" value="ECO:0007669"/>
    <property type="project" value="InterPro"/>
</dbReference>
<dbReference type="OrthoDB" id="6233064at2759"/>
<dbReference type="SUPFAM" id="SSF57196">
    <property type="entry name" value="EGF/Laminin"/>
    <property type="match status" value="1"/>
</dbReference>
<keyword evidence="2" id="KW-1133">Transmembrane helix</keyword>
<dbReference type="KEGG" id="clec:106670284"/>
<dbReference type="CDD" id="cd00054">
    <property type="entry name" value="EGF_CA"/>
    <property type="match status" value="1"/>
</dbReference>
<dbReference type="RefSeq" id="XP_014255956.1">
    <property type="nucleotide sequence ID" value="XM_014400470.2"/>
</dbReference>
<dbReference type="PROSITE" id="PS50026">
    <property type="entry name" value="EGF_3"/>
    <property type="match status" value="1"/>
</dbReference>
<reference evidence="4" key="1">
    <citation type="submission" date="2022-01" db="UniProtKB">
        <authorList>
            <consortium name="EnsemblMetazoa"/>
        </authorList>
    </citation>
    <scope>IDENTIFICATION</scope>
</reference>
<evidence type="ECO:0000256" key="2">
    <source>
        <dbReference type="SAM" id="Phobius"/>
    </source>
</evidence>
<dbReference type="GeneID" id="106670284"/>
<dbReference type="InterPro" id="IPR043403">
    <property type="entry name" value="Gurken/Spitz"/>
</dbReference>
<feature type="disulfide bond" evidence="1">
    <location>
        <begin position="120"/>
        <end position="129"/>
    </location>
</feature>
<organism evidence="4 5">
    <name type="scientific">Cimex lectularius</name>
    <name type="common">Bed bug</name>
    <name type="synonym">Acanthia lectularia</name>
    <dbReference type="NCBI Taxonomy" id="79782"/>
    <lineage>
        <taxon>Eukaryota</taxon>
        <taxon>Metazoa</taxon>
        <taxon>Ecdysozoa</taxon>
        <taxon>Arthropoda</taxon>
        <taxon>Hexapoda</taxon>
        <taxon>Insecta</taxon>
        <taxon>Pterygota</taxon>
        <taxon>Neoptera</taxon>
        <taxon>Paraneoptera</taxon>
        <taxon>Hemiptera</taxon>
        <taxon>Heteroptera</taxon>
        <taxon>Panheteroptera</taxon>
        <taxon>Cimicomorpha</taxon>
        <taxon>Cimicidae</taxon>
        <taxon>Cimex</taxon>
    </lineage>
</organism>
<dbReference type="PROSITE" id="PS01186">
    <property type="entry name" value="EGF_2"/>
    <property type="match status" value="1"/>
</dbReference>
<dbReference type="Pfam" id="PF00008">
    <property type="entry name" value="EGF"/>
    <property type="match status" value="1"/>
</dbReference>
<dbReference type="GO" id="GO:0005154">
    <property type="term" value="F:epidermal growth factor receptor binding"/>
    <property type="evidence" value="ECO:0007669"/>
    <property type="project" value="InterPro"/>
</dbReference>
<dbReference type="PROSITE" id="PS00022">
    <property type="entry name" value="EGF_1"/>
    <property type="match status" value="1"/>
</dbReference>
<keyword evidence="2" id="KW-0812">Transmembrane</keyword>
<proteinExistence type="predicted"/>
<keyword evidence="1" id="KW-0245">EGF-like domain</keyword>
<dbReference type="AlphaFoldDB" id="A0A8I6SA06"/>
<dbReference type="EnsemblMetazoa" id="XM_014400470.2">
    <property type="protein sequence ID" value="XP_014255956.1"/>
    <property type="gene ID" value="LOC106670284"/>
</dbReference>
<dbReference type="PANTHER" id="PTHR12332:SF1">
    <property type="entry name" value="KEREN-RELATED"/>
    <property type="match status" value="1"/>
</dbReference>
<dbReference type="Gene3D" id="2.10.25.10">
    <property type="entry name" value="Laminin"/>
    <property type="match status" value="1"/>
</dbReference>
<keyword evidence="2" id="KW-0472">Membrane</keyword>
<name>A0A8I6SA06_CIMLE</name>
<dbReference type="PANTHER" id="PTHR12332">
    <property type="entry name" value="KEREN-RELATED"/>
    <property type="match status" value="1"/>
</dbReference>
<accession>A0A8I6SA06</accession>
<protein>
    <recommendedName>
        <fullName evidence="3">EGF-like domain-containing protein</fullName>
    </recommendedName>
</protein>
<evidence type="ECO:0000313" key="4">
    <source>
        <dbReference type="EnsemblMetazoa" id="XP_014255956.1"/>
    </source>
</evidence>
<sequence>MGKMYLMGRTFSDRLVSSFYRFLARFSGRRRGVDMREGAMRLSLLPLISILALHTFGSLVEGCSSRSTPKPRPPVLPVARPNPNFHTTTCPPSYADSFCLNGATCFTVDIGEFQTYYCECADGFMGMRCEFKDLDGSYTPSRHRVMLETASIASGATIAVFLVVCICIYVYVRIQRKHKHNLITSHCESSGDLGKQTPFGREIPRIALHHVSRERGTGDNISLGVYDFQGHREPT</sequence>
<keyword evidence="1" id="KW-1015">Disulfide bond</keyword>
<keyword evidence="5" id="KW-1185">Reference proteome</keyword>
<feature type="transmembrane region" description="Helical" evidence="2">
    <location>
        <begin position="150"/>
        <end position="172"/>
    </location>
</feature>
<evidence type="ECO:0000313" key="5">
    <source>
        <dbReference type="Proteomes" id="UP000494040"/>
    </source>
</evidence>
<dbReference type="GO" id="GO:0048018">
    <property type="term" value="F:receptor ligand activity"/>
    <property type="evidence" value="ECO:0007669"/>
    <property type="project" value="InterPro"/>
</dbReference>
<comment type="caution">
    <text evidence="1">Lacks conserved residue(s) required for the propagation of feature annotation.</text>
</comment>
<evidence type="ECO:0000256" key="1">
    <source>
        <dbReference type="PROSITE-ProRule" id="PRU00076"/>
    </source>
</evidence>
<dbReference type="SMART" id="SM00181">
    <property type="entry name" value="EGF"/>
    <property type="match status" value="1"/>
</dbReference>